<keyword evidence="2" id="KW-1133">Transmembrane helix</keyword>
<proteinExistence type="predicted"/>
<keyword evidence="2" id="KW-0812">Transmembrane</keyword>
<dbReference type="EMBL" id="JBAHVJ010000003">
    <property type="protein sequence ID" value="MEJ4099259.1"/>
    <property type="molecule type" value="Genomic_DNA"/>
</dbReference>
<dbReference type="Proteomes" id="UP001359781">
    <property type="component" value="Unassembled WGS sequence"/>
</dbReference>
<gene>
    <name evidence="3" type="ORF">V5S96_02635</name>
</gene>
<comment type="caution">
    <text evidence="3">The sequence shown here is derived from an EMBL/GenBank/DDBJ whole genome shotgun (WGS) entry which is preliminary data.</text>
</comment>
<keyword evidence="2" id="KW-0472">Membrane</keyword>
<evidence type="ECO:0000313" key="4">
    <source>
        <dbReference type="Proteomes" id="UP001359781"/>
    </source>
</evidence>
<accession>A0ABU8NWA7</accession>
<organism evidence="3 4">
    <name type="scientific">Corynebacterium mastitidis</name>
    <dbReference type="NCBI Taxonomy" id="161890"/>
    <lineage>
        <taxon>Bacteria</taxon>
        <taxon>Bacillati</taxon>
        <taxon>Actinomycetota</taxon>
        <taxon>Actinomycetes</taxon>
        <taxon>Mycobacteriales</taxon>
        <taxon>Corynebacteriaceae</taxon>
        <taxon>Corynebacterium</taxon>
    </lineage>
</organism>
<evidence type="ECO:0000256" key="1">
    <source>
        <dbReference type="SAM" id="MobiDB-lite"/>
    </source>
</evidence>
<feature type="region of interest" description="Disordered" evidence="1">
    <location>
        <begin position="197"/>
        <end position="219"/>
    </location>
</feature>
<feature type="transmembrane region" description="Helical" evidence="2">
    <location>
        <begin position="34"/>
        <end position="54"/>
    </location>
</feature>
<sequence>MSSGYNYDNDEWESALERSPVPVKAPARNRVKDVLWVFLGILIAIAAAFSVWFFSLREQAEDGGSSVVASGEGETTSAVTDHTIEASNPVKESEEPEPMQETAASTADRCGQDYWPSGFSRPSVSYCDGQWMRIGSLNTDHIEQYSWNGEEWQEYSFDGYTDIGDFGCYDPARLDRDAVPAELREKLIVCKDQTPVPAAQEGRDDTAVPRHIGSAGGQSSQTIACDDRYILIVQSVIDSGNEEATRAEIASALNAHSGSVFTAPGNCPSLRASVNGNDIYPIYLDFGDDMQAACRAKAVRGGNVRTLNTEGDFSDPC</sequence>
<evidence type="ECO:0000313" key="3">
    <source>
        <dbReference type="EMBL" id="MEJ4099259.1"/>
    </source>
</evidence>
<evidence type="ECO:0000256" key="2">
    <source>
        <dbReference type="SAM" id="Phobius"/>
    </source>
</evidence>
<reference evidence="3 4" key="1">
    <citation type="submission" date="2024-02" db="EMBL/GenBank/DDBJ databases">
        <title>Whole genome sequencing and characterization of Corynebacterium isolated from the ocular surface of dry eye disease sufferers.</title>
        <authorList>
            <person name="Naqvi M."/>
        </authorList>
    </citation>
    <scope>NUCLEOTIDE SEQUENCE [LARGE SCALE GENOMIC DNA]</scope>
    <source>
        <strain evidence="3 4">PCRF</strain>
    </source>
</reference>
<feature type="region of interest" description="Disordered" evidence="1">
    <location>
        <begin position="86"/>
        <end position="105"/>
    </location>
</feature>
<dbReference type="RefSeq" id="WP_337889140.1">
    <property type="nucleotide sequence ID" value="NZ_JBAHVI010000001.1"/>
</dbReference>
<name>A0ABU8NWA7_9CORY</name>
<keyword evidence="4" id="KW-1185">Reference proteome</keyword>
<evidence type="ECO:0008006" key="5">
    <source>
        <dbReference type="Google" id="ProtNLM"/>
    </source>
</evidence>
<protein>
    <recommendedName>
        <fullName evidence="5">DUF3558 domain-containing protein</fullName>
    </recommendedName>
</protein>